<dbReference type="PANTHER" id="PTHR47958">
    <property type="entry name" value="ATP-DEPENDENT RNA HELICASE DBP3"/>
    <property type="match status" value="1"/>
</dbReference>
<gene>
    <name evidence="2" type="ORF">AFUS01_LOCUS7856</name>
</gene>
<accession>A0A8J2K244</accession>
<name>A0A8J2K244_9HEXA</name>
<protein>
    <recommendedName>
        <fullName evidence="1">Helicase C-terminal domain-containing protein</fullName>
    </recommendedName>
</protein>
<organism evidence="2 3">
    <name type="scientific">Allacma fusca</name>
    <dbReference type="NCBI Taxonomy" id="39272"/>
    <lineage>
        <taxon>Eukaryota</taxon>
        <taxon>Metazoa</taxon>
        <taxon>Ecdysozoa</taxon>
        <taxon>Arthropoda</taxon>
        <taxon>Hexapoda</taxon>
        <taxon>Collembola</taxon>
        <taxon>Symphypleona</taxon>
        <taxon>Sminthuridae</taxon>
        <taxon>Allacma</taxon>
    </lineage>
</organism>
<evidence type="ECO:0000259" key="1">
    <source>
        <dbReference type="PROSITE" id="PS51194"/>
    </source>
</evidence>
<dbReference type="Pfam" id="PF00271">
    <property type="entry name" value="Helicase_C"/>
    <property type="match status" value="1"/>
</dbReference>
<dbReference type="PROSITE" id="PS51194">
    <property type="entry name" value="HELICASE_CTER"/>
    <property type="match status" value="1"/>
</dbReference>
<dbReference type="AlphaFoldDB" id="A0A8J2K244"/>
<proteinExistence type="predicted"/>
<sequence length="237" mass="26915">MFSATFPGGVQRAAHDFLNSYTFVAIGTVGGACHDIQQIVYKVDRYDKTNKLLEIMREIQLDEKIIIFCERKFNSVHLTTALSNFGFMATTLNSDMTQRDRELVLKEFSDGKYQIMVATGIASRGLDIARVSLVINYDLPECIEEYIQRIGRTGRIGNVGKAISFFQDIVDDPLRPKLQSALRNAGQEVPEWLLQECDLEEKSLHGSRFPATDFRRNQQGFLWSSVPAAVEMYEDGW</sequence>
<evidence type="ECO:0000313" key="3">
    <source>
        <dbReference type="Proteomes" id="UP000708208"/>
    </source>
</evidence>
<dbReference type="EMBL" id="CAJVCH010053734">
    <property type="protein sequence ID" value="CAG7718464.1"/>
    <property type="molecule type" value="Genomic_DNA"/>
</dbReference>
<reference evidence="2" key="1">
    <citation type="submission" date="2021-06" db="EMBL/GenBank/DDBJ databases">
        <authorList>
            <person name="Hodson N. C."/>
            <person name="Mongue J. A."/>
            <person name="Jaron S. K."/>
        </authorList>
    </citation>
    <scope>NUCLEOTIDE SEQUENCE</scope>
</reference>
<dbReference type="CDD" id="cd18787">
    <property type="entry name" value="SF2_C_DEAD"/>
    <property type="match status" value="1"/>
</dbReference>
<dbReference type="InterPro" id="IPR001650">
    <property type="entry name" value="Helicase_C-like"/>
</dbReference>
<evidence type="ECO:0000313" key="2">
    <source>
        <dbReference type="EMBL" id="CAG7718464.1"/>
    </source>
</evidence>
<feature type="domain" description="Helicase C-terminal" evidence="1">
    <location>
        <begin position="51"/>
        <end position="197"/>
    </location>
</feature>
<dbReference type="OrthoDB" id="196131at2759"/>
<keyword evidence="3" id="KW-1185">Reference proteome</keyword>
<dbReference type="Proteomes" id="UP000708208">
    <property type="component" value="Unassembled WGS sequence"/>
</dbReference>
<dbReference type="SMART" id="SM00490">
    <property type="entry name" value="HELICc"/>
    <property type="match status" value="1"/>
</dbReference>
<comment type="caution">
    <text evidence="2">The sequence shown here is derived from an EMBL/GenBank/DDBJ whole genome shotgun (WGS) entry which is preliminary data.</text>
</comment>